<feature type="region of interest" description="Disordered" evidence="2">
    <location>
        <begin position="423"/>
        <end position="496"/>
    </location>
</feature>
<sequence length="813" mass="90297">MPNTMMTWPPAEVDLWLSLPDSILLHVFSFLNSKEVAKAGITSKKWHRVSQDDLLWKDLLYSEFSVSRTIPMAPLKTSWRSEFRRLHFLSPVALTETLKEHTDQVLHVSFSHNGKMFASSSKDGFIKVWTVSWPCQVKYSADMKKHKWKYTQFSQFNSLDTLLLVSGVHFGPHSTSGEIAVFSLQDEFMLQARVLNKPYDIFGTWLDDSYLLSGNLHWLGDSTCSVLWLNKATQEVDSEQVSVVMRLFRFRNFNSSTIRMVTVADCSRFLTDADPTVNTHWPVTGACQPISEEETSSGSAEAVNAGAGQSEESAIRHQCGTSDGDMGAGCTCGGGVSNTDFVGDVATLSKGSGDGTAAESDTDLTDSKDDSVIPLTKKQSNLNLATSTTSQEQSHDAMQDDDTRDGGENVGPHVWEQYRAAETSHDATAGPAHDTTVEPSHDSTAGPSHDATAGPSHDATAGPSHDATAGPSHDATAAGPSHESTARSSSTSHDSFAMGPDDLFYNYYYDEESDEMWVDYDYLPHQELLPRASYYTSPQKDSPTQRGKEGGRSQNSFSSGASHSGEHSELLASYDNIDVAYRDHGGRPSASDKYLIFTTGSETYTPHQIGIKRIRPQQKVMKDPKTLLQENALHGFHGMDGQDLVEFDSVDQIIELHGHIIGMGLSPDHRYLFVNSRSWPEGYTIREPLEPPPIAEQIEMHVFDLTTMSRVDRIYTSHKAKTPNDECFFIFLDVANEFVASGAEDHNGYIWDRHYNTLLAKLPHTDVVNSVAFNPQDPEMLITASDDFTLKVWRSRRKQHEHNEKQDTLKTPN</sequence>
<reference evidence="5" key="1">
    <citation type="submission" date="2025-08" db="UniProtKB">
        <authorList>
            <consortium name="RefSeq"/>
        </authorList>
    </citation>
    <scope>IDENTIFICATION</scope>
    <source>
        <tissue evidence="5">Gonad</tissue>
    </source>
</reference>
<dbReference type="SUPFAM" id="SSF50952">
    <property type="entry name" value="Soluble quinoprotein glucose dehydrogenase"/>
    <property type="match status" value="1"/>
</dbReference>
<dbReference type="PANTHER" id="PTHR20995">
    <property type="entry name" value="F-BOX/WD REPEAT-CONTAINING PROTEIN 5"/>
    <property type="match status" value="1"/>
</dbReference>
<dbReference type="Proteomes" id="UP000515135">
    <property type="component" value="Unplaced"/>
</dbReference>
<dbReference type="SUPFAM" id="SSF81383">
    <property type="entry name" value="F-box domain"/>
    <property type="match status" value="1"/>
</dbReference>
<dbReference type="InterPro" id="IPR042508">
    <property type="entry name" value="FBXW5"/>
</dbReference>
<dbReference type="GO" id="GO:0080008">
    <property type="term" value="C:Cul4-RING E3 ubiquitin ligase complex"/>
    <property type="evidence" value="ECO:0007669"/>
    <property type="project" value="InterPro"/>
</dbReference>
<dbReference type="Pfam" id="PF00400">
    <property type="entry name" value="WD40"/>
    <property type="match status" value="2"/>
</dbReference>
<dbReference type="GO" id="GO:0019005">
    <property type="term" value="C:SCF ubiquitin ligase complex"/>
    <property type="evidence" value="ECO:0007669"/>
    <property type="project" value="InterPro"/>
</dbReference>
<dbReference type="OrthoDB" id="192402at2759"/>
<proteinExistence type="predicted"/>
<dbReference type="Gene3D" id="1.20.1280.50">
    <property type="match status" value="1"/>
</dbReference>
<dbReference type="Gene3D" id="2.130.10.10">
    <property type="entry name" value="YVTN repeat-like/Quinoprotein amine dehydrogenase"/>
    <property type="match status" value="2"/>
</dbReference>
<feature type="region of interest" description="Disordered" evidence="2">
    <location>
        <begin position="289"/>
        <end position="320"/>
    </location>
</feature>
<dbReference type="GO" id="GO:0016567">
    <property type="term" value="P:protein ubiquitination"/>
    <property type="evidence" value="ECO:0007669"/>
    <property type="project" value="InterPro"/>
</dbReference>
<dbReference type="Pfam" id="PF12937">
    <property type="entry name" value="F-box-like"/>
    <property type="match status" value="1"/>
</dbReference>
<evidence type="ECO:0000313" key="4">
    <source>
        <dbReference type="Proteomes" id="UP000515135"/>
    </source>
</evidence>
<dbReference type="PROSITE" id="PS50181">
    <property type="entry name" value="FBOX"/>
    <property type="match status" value="1"/>
</dbReference>
<feature type="repeat" description="WD" evidence="1">
    <location>
        <begin position="98"/>
        <end position="132"/>
    </location>
</feature>
<dbReference type="InterPro" id="IPR015943">
    <property type="entry name" value="WD40/YVTN_repeat-like_dom_sf"/>
</dbReference>
<dbReference type="SMART" id="SM00256">
    <property type="entry name" value="FBOX"/>
    <property type="match status" value="1"/>
</dbReference>
<feature type="region of interest" description="Disordered" evidence="2">
    <location>
        <begin position="534"/>
        <end position="565"/>
    </location>
</feature>
<protein>
    <submittedName>
        <fullName evidence="5">F-box/WD repeat-containing protein 5-like isoform X2</fullName>
    </submittedName>
</protein>
<dbReference type="PROSITE" id="PS50294">
    <property type="entry name" value="WD_REPEATS_REGION"/>
    <property type="match status" value="2"/>
</dbReference>
<dbReference type="PROSITE" id="PS50082">
    <property type="entry name" value="WD_REPEATS_2"/>
    <property type="match status" value="2"/>
</dbReference>
<evidence type="ECO:0000313" key="5">
    <source>
        <dbReference type="RefSeq" id="XP_019643358.1"/>
    </source>
</evidence>
<keyword evidence="1" id="KW-0853">WD repeat</keyword>
<feature type="repeat" description="WD" evidence="1">
    <location>
        <begin position="761"/>
        <end position="803"/>
    </location>
</feature>
<keyword evidence="4" id="KW-1185">Reference proteome</keyword>
<dbReference type="RefSeq" id="XP_019643358.1">
    <property type="nucleotide sequence ID" value="XM_019787799.1"/>
</dbReference>
<evidence type="ECO:0000259" key="3">
    <source>
        <dbReference type="PROSITE" id="PS50181"/>
    </source>
</evidence>
<name>A0A6P5A210_BRABE</name>
<feature type="compositionally biased region" description="Polar residues" evidence="2">
    <location>
        <begin position="377"/>
        <end position="392"/>
    </location>
</feature>
<dbReference type="PANTHER" id="PTHR20995:SF17">
    <property type="entry name" value="F-BOX_WD REPEAT-CONTAINING PROTEIN 5"/>
    <property type="match status" value="1"/>
</dbReference>
<dbReference type="InterPro" id="IPR001810">
    <property type="entry name" value="F-box_dom"/>
</dbReference>
<dbReference type="GeneID" id="109484506"/>
<dbReference type="CDD" id="cd22132">
    <property type="entry name" value="F-box_FBXW5"/>
    <property type="match status" value="1"/>
</dbReference>
<dbReference type="InterPro" id="IPR011041">
    <property type="entry name" value="Quinoprot_gluc/sorb_DH_b-prop"/>
</dbReference>
<dbReference type="SMART" id="SM00320">
    <property type="entry name" value="WD40"/>
    <property type="match status" value="3"/>
</dbReference>
<evidence type="ECO:0000256" key="1">
    <source>
        <dbReference type="PROSITE-ProRule" id="PRU00221"/>
    </source>
</evidence>
<dbReference type="InterPro" id="IPR036047">
    <property type="entry name" value="F-box-like_dom_sf"/>
</dbReference>
<dbReference type="AlphaFoldDB" id="A0A6P5A210"/>
<feature type="compositionally biased region" description="Low complexity" evidence="2">
    <location>
        <begin position="481"/>
        <end position="495"/>
    </location>
</feature>
<gene>
    <name evidence="5" type="primary">LOC109484506</name>
</gene>
<feature type="compositionally biased region" description="Polar residues" evidence="2">
    <location>
        <begin position="534"/>
        <end position="545"/>
    </location>
</feature>
<feature type="region of interest" description="Disordered" evidence="2">
    <location>
        <begin position="350"/>
        <end position="411"/>
    </location>
</feature>
<organism evidence="4 5">
    <name type="scientific">Branchiostoma belcheri</name>
    <name type="common">Amphioxus</name>
    <dbReference type="NCBI Taxonomy" id="7741"/>
    <lineage>
        <taxon>Eukaryota</taxon>
        <taxon>Metazoa</taxon>
        <taxon>Chordata</taxon>
        <taxon>Cephalochordata</taxon>
        <taxon>Leptocardii</taxon>
        <taxon>Amphioxiformes</taxon>
        <taxon>Branchiostomatidae</taxon>
        <taxon>Branchiostoma</taxon>
    </lineage>
</organism>
<evidence type="ECO:0000256" key="2">
    <source>
        <dbReference type="SAM" id="MobiDB-lite"/>
    </source>
</evidence>
<accession>A0A6P5A210</accession>
<feature type="domain" description="F-box" evidence="3">
    <location>
        <begin position="13"/>
        <end position="59"/>
    </location>
</feature>
<dbReference type="InterPro" id="IPR001680">
    <property type="entry name" value="WD40_rpt"/>
</dbReference>